<dbReference type="CDD" id="cd18115">
    <property type="entry name" value="ATP-synt_F1_beta_N"/>
    <property type="match status" value="1"/>
</dbReference>
<dbReference type="SMART" id="SM00382">
    <property type="entry name" value="AAA"/>
    <property type="match status" value="1"/>
</dbReference>
<evidence type="ECO:0000256" key="11">
    <source>
        <dbReference type="SAM" id="MobiDB-lite"/>
    </source>
</evidence>
<dbReference type="CDD" id="cd01133">
    <property type="entry name" value="F1-ATPase_beta_CD"/>
    <property type="match status" value="1"/>
</dbReference>
<feature type="compositionally biased region" description="Low complexity" evidence="11">
    <location>
        <begin position="1"/>
        <end position="10"/>
    </location>
</feature>
<reference evidence="13" key="1">
    <citation type="submission" date="2015-10" db="EMBL/GenBank/DDBJ databases">
        <authorList>
            <person name="Gilbert D.G."/>
        </authorList>
    </citation>
    <scope>NUCLEOTIDE SEQUENCE</scope>
</reference>
<dbReference type="SUPFAM" id="SSF52540">
    <property type="entry name" value="P-loop containing nucleoside triphosphate hydrolases"/>
    <property type="match status" value="1"/>
</dbReference>
<evidence type="ECO:0000256" key="9">
    <source>
        <dbReference type="ARBA" id="ARBA00023196"/>
    </source>
</evidence>
<dbReference type="FunFam" id="3.40.50.300:FF:000026">
    <property type="entry name" value="ATP synthase subunit beta"/>
    <property type="match status" value="1"/>
</dbReference>
<evidence type="ECO:0000256" key="8">
    <source>
        <dbReference type="ARBA" id="ARBA00023136"/>
    </source>
</evidence>
<keyword evidence="8" id="KW-0472">Membrane</keyword>
<evidence type="ECO:0000259" key="12">
    <source>
        <dbReference type="SMART" id="SM00382"/>
    </source>
</evidence>
<evidence type="ECO:0000256" key="3">
    <source>
        <dbReference type="ARBA" id="ARBA00022448"/>
    </source>
</evidence>
<dbReference type="InterPro" id="IPR024034">
    <property type="entry name" value="ATPase_F1/V1_b/a_C"/>
</dbReference>
<evidence type="ECO:0000256" key="1">
    <source>
        <dbReference type="ARBA" id="ARBA00004370"/>
    </source>
</evidence>
<dbReference type="CDD" id="cd18110">
    <property type="entry name" value="ATP-synt_F1_beta_C"/>
    <property type="match status" value="1"/>
</dbReference>
<proteinExistence type="inferred from homology"/>
<dbReference type="AlphaFoldDB" id="A0A161KEJ6"/>
<dbReference type="Pfam" id="PF00006">
    <property type="entry name" value="ATP-synt_ab"/>
    <property type="match status" value="1"/>
</dbReference>
<keyword evidence="3" id="KW-0813">Transport</keyword>
<dbReference type="SUPFAM" id="SSF47917">
    <property type="entry name" value="C-terminal domain of alpha and beta subunits of F1 ATP synthase"/>
    <property type="match status" value="1"/>
</dbReference>
<evidence type="ECO:0000256" key="4">
    <source>
        <dbReference type="ARBA" id="ARBA00022741"/>
    </source>
</evidence>
<keyword evidence="4" id="KW-0547">Nucleotide-binding</keyword>
<keyword evidence="5" id="KW-0067">ATP-binding</keyword>
<evidence type="ECO:0000313" key="13">
    <source>
        <dbReference type="EMBL" id="CUS43072.1"/>
    </source>
</evidence>
<dbReference type="PANTHER" id="PTHR15184:SF71">
    <property type="entry name" value="ATP SYNTHASE SUBUNIT BETA, MITOCHONDRIAL"/>
    <property type="match status" value="1"/>
</dbReference>
<dbReference type="Gene3D" id="2.40.10.170">
    <property type="match status" value="1"/>
</dbReference>
<dbReference type="InterPro" id="IPR027417">
    <property type="entry name" value="P-loop_NTPase"/>
</dbReference>
<dbReference type="Gene3D" id="1.10.1140.10">
    <property type="entry name" value="Bovine Mitochondrial F1-atpase, Atp Synthase Beta Chain, Chain D, domain 3"/>
    <property type="match status" value="1"/>
</dbReference>
<dbReference type="InterPro" id="IPR003593">
    <property type="entry name" value="AAA+_ATPase"/>
</dbReference>
<accession>A0A161KEJ6</accession>
<dbReference type="Pfam" id="PF02874">
    <property type="entry name" value="ATP-synt_ab_N"/>
    <property type="match status" value="1"/>
</dbReference>
<dbReference type="FunFam" id="1.10.1140.10:FF:000001">
    <property type="entry name" value="ATP synthase subunit beta"/>
    <property type="match status" value="1"/>
</dbReference>
<dbReference type="PROSITE" id="PS00152">
    <property type="entry name" value="ATPASE_ALPHA_BETA"/>
    <property type="match status" value="1"/>
</dbReference>
<dbReference type="InterPro" id="IPR050053">
    <property type="entry name" value="ATPase_alpha/beta_chains"/>
</dbReference>
<evidence type="ECO:0000256" key="7">
    <source>
        <dbReference type="ARBA" id="ARBA00023065"/>
    </source>
</evidence>
<dbReference type="SUPFAM" id="SSF50615">
    <property type="entry name" value="N-terminal domain of alpha and beta subunits of F1 ATP synthase"/>
    <property type="match status" value="1"/>
</dbReference>
<dbReference type="InterPro" id="IPR020003">
    <property type="entry name" value="ATPase_a/bsu_AS"/>
</dbReference>
<gene>
    <name evidence="13" type="ORF">MGWOODY_Smn2989</name>
</gene>
<keyword evidence="9" id="KW-0139">CF(1)</keyword>
<keyword evidence="6" id="KW-1278">Translocase</keyword>
<feature type="domain" description="AAA+ ATPase" evidence="12">
    <location>
        <begin position="175"/>
        <end position="451"/>
    </location>
</feature>
<dbReference type="Pfam" id="PF22919">
    <property type="entry name" value="ATP-synt_VA_C"/>
    <property type="match status" value="1"/>
</dbReference>
<evidence type="ECO:0000256" key="6">
    <source>
        <dbReference type="ARBA" id="ARBA00022967"/>
    </source>
</evidence>
<dbReference type="InterPro" id="IPR005722">
    <property type="entry name" value="ATP_synth_F1_bsu"/>
</dbReference>
<dbReference type="InterPro" id="IPR055190">
    <property type="entry name" value="ATP-synt_VA_C"/>
</dbReference>
<dbReference type="PANTHER" id="PTHR15184">
    <property type="entry name" value="ATP SYNTHASE"/>
    <property type="match status" value="1"/>
</dbReference>
<dbReference type="EMBL" id="CZQE01000003">
    <property type="protein sequence ID" value="CUS43072.1"/>
    <property type="molecule type" value="Genomic_DNA"/>
</dbReference>
<dbReference type="GO" id="GO:0046933">
    <property type="term" value="F:proton-transporting ATP synthase activity, rotational mechanism"/>
    <property type="evidence" value="ECO:0007669"/>
    <property type="project" value="InterPro"/>
</dbReference>
<dbReference type="GO" id="GO:0016787">
    <property type="term" value="F:hydrolase activity"/>
    <property type="evidence" value="ECO:0007669"/>
    <property type="project" value="UniProtKB-KW"/>
</dbReference>
<name>A0A161KEJ6_9ZZZZ</name>
<comment type="subcellular location">
    <subcellularLocation>
        <location evidence="1">Membrane</location>
    </subcellularLocation>
</comment>
<dbReference type="HAMAP" id="MF_01347">
    <property type="entry name" value="ATP_synth_beta_bact"/>
    <property type="match status" value="1"/>
</dbReference>
<keyword evidence="13" id="KW-0378">Hydrolase</keyword>
<dbReference type="InterPro" id="IPR004100">
    <property type="entry name" value="ATPase_F1/V1/A1_a/bsu_N"/>
</dbReference>
<keyword evidence="7" id="KW-0406">Ion transport</keyword>
<dbReference type="InterPro" id="IPR000194">
    <property type="entry name" value="ATPase_F1/V1/A1_a/bsu_nucl-bd"/>
</dbReference>
<protein>
    <submittedName>
        <fullName evidence="13">ATP synthase beta chain</fullName>
        <ecNumber evidence="13">3.6.3.14</ecNumber>
    </submittedName>
</protein>
<dbReference type="NCBIfam" id="TIGR01039">
    <property type="entry name" value="atpD"/>
    <property type="match status" value="1"/>
</dbReference>
<evidence type="ECO:0000256" key="10">
    <source>
        <dbReference type="ARBA" id="ARBA00023310"/>
    </source>
</evidence>
<dbReference type="EC" id="3.6.3.14" evidence="13"/>
<dbReference type="FunFam" id="2.40.10.170:FF:000005">
    <property type="entry name" value="ATP synthase subunit beta"/>
    <property type="match status" value="1"/>
</dbReference>
<evidence type="ECO:0000256" key="2">
    <source>
        <dbReference type="ARBA" id="ARBA00008936"/>
    </source>
</evidence>
<sequence length="510" mass="53961">MATAAPTTKKPAAKRAPKATAPETTATATVATTNNVGRISQVIGAVVDVAFPQGSLPAILSALETDNNGNRLVLEVAQHLGENTVRTIAMDATEGLTRGQTVTDTGSQIRVPVGPKTLGRILNVIGEPIDERGPVGHTETAPIHASAPLFVDQSTESAILVTGIKVIDLLAPYAKGGKIGLFGGAGVGKTVLIQELINNIAKGHGGTSVFAGVGERTREGNDLYHEFLDAGVIAKDADGNPQSEGSKVALVYGQMNEPPGARARVALSGLTIAEYFRDVEGQDVLFFVDNIFRFTQAGSEVSALLGRIPSAVGYQPTLSTDMGALQERITSTNKGSITSVQAIYVPADDLTDPAPATSFAHLDATTVLNRAISELGIYPAVDPLDSTSRVLEPRVVGQEHYETARAVQSTLQKYKSLQDIIAILGMDELSEDDRLTVSRARKIQKFLSQPFHVAEVFTGISGKFVQLEDTVKSFKAVVDGEYDHLPESAFYMVGGIEEAIAKAEKMAQEA</sequence>
<evidence type="ECO:0000256" key="5">
    <source>
        <dbReference type="ARBA" id="ARBA00022840"/>
    </source>
</evidence>
<feature type="region of interest" description="Disordered" evidence="11">
    <location>
        <begin position="1"/>
        <end position="25"/>
    </location>
</feature>
<dbReference type="Gene3D" id="3.40.50.300">
    <property type="entry name" value="P-loop containing nucleotide triphosphate hydrolases"/>
    <property type="match status" value="1"/>
</dbReference>
<dbReference type="GO" id="GO:0045259">
    <property type="term" value="C:proton-transporting ATP synthase complex"/>
    <property type="evidence" value="ECO:0007669"/>
    <property type="project" value="UniProtKB-KW"/>
</dbReference>
<dbReference type="InterPro" id="IPR036121">
    <property type="entry name" value="ATPase_F1/V1/A1_a/bsu_N_sf"/>
</dbReference>
<keyword evidence="10" id="KW-0066">ATP synthesis</keyword>
<dbReference type="GO" id="GO:0005524">
    <property type="term" value="F:ATP binding"/>
    <property type="evidence" value="ECO:0007669"/>
    <property type="project" value="UniProtKB-KW"/>
</dbReference>
<comment type="similarity">
    <text evidence="2">Belongs to the ATPase alpha/beta chains family.</text>
</comment>
<organism evidence="13">
    <name type="scientific">hydrothermal vent metagenome</name>
    <dbReference type="NCBI Taxonomy" id="652676"/>
    <lineage>
        <taxon>unclassified sequences</taxon>
        <taxon>metagenomes</taxon>
        <taxon>ecological metagenomes</taxon>
    </lineage>
</organism>
<dbReference type="PIRSF" id="PIRSF039072">
    <property type="entry name" value="ATPase_subunit_beta"/>
    <property type="match status" value="1"/>
</dbReference>